<keyword evidence="2" id="KW-1015">Disulfide bond</keyword>
<name>A0A016RUE1_9BILA</name>
<dbReference type="PRINTS" id="PR01705">
    <property type="entry name" value="TSP1REPEAT"/>
</dbReference>
<dbReference type="Proteomes" id="UP000024635">
    <property type="component" value="Unassembled WGS sequence"/>
</dbReference>
<keyword evidence="4" id="KW-1185">Reference proteome</keyword>
<evidence type="ECO:0000256" key="1">
    <source>
        <dbReference type="ARBA" id="ARBA00022737"/>
    </source>
</evidence>
<dbReference type="STRING" id="53326.A0A016RUE1"/>
<keyword evidence="1" id="KW-0677">Repeat</keyword>
<proteinExistence type="predicted"/>
<dbReference type="OrthoDB" id="5868789at2759"/>
<dbReference type="PANTHER" id="PTHR22906">
    <property type="entry name" value="PROPERDIN"/>
    <property type="match status" value="1"/>
</dbReference>
<gene>
    <name evidence="3" type="primary">Acey_s0369.g75</name>
    <name evidence="3" type="synonym">Acey-F14H12.3</name>
    <name evidence="3" type="ORF">Y032_0369g75</name>
</gene>
<dbReference type="SUPFAM" id="SSF82895">
    <property type="entry name" value="TSP-1 type 1 repeat"/>
    <property type="match status" value="3"/>
</dbReference>
<evidence type="ECO:0000256" key="2">
    <source>
        <dbReference type="ARBA" id="ARBA00023157"/>
    </source>
</evidence>
<evidence type="ECO:0000313" key="3">
    <source>
        <dbReference type="EMBL" id="EYB81995.1"/>
    </source>
</evidence>
<feature type="non-terminal residue" evidence="3">
    <location>
        <position position="1"/>
    </location>
</feature>
<dbReference type="EMBL" id="JARK01001705">
    <property type="protein sequence ID" value="EYB81995.1"/>
    <property type="molecule type" value="Genomic_DNA"/>
</dbReference>
<dbReference type="SMART" id="SM00209">
    <property type="entry name" value="TSP1"/>
    <property type="match status" value="3"/>
</dbReference>
<protein>
    <recommendedName>
        <fullName evidence="5">Thrombospondin type 1 domain protein</fullName>
    </recommendedName>
</protein>
<comment type="caution">
    <text evidence="3">The sequence shown here is derived from an EMBL/GenBank/DDBJ whole genome shotgun (WGS) entry which is preliminary data.</text>
</comment>
<dbReference type="AlphaFoldDB" id="A0A016RUE1"/>
<dbReference type="InterPro" id="IPR052065">
    <property type="entry name" value="Compl_asym_regulator"/>
</dbReference>
<evidence type="ECO:0008006" key="5">
    <source>
        <dbReference type="Google" id="ProtNLM"/>
    </source>
</evidence>
<dbReference type="InterPro" id="IPR000884">
    <property type="entry name" value="TSP1_rpt"/>
</dbReference>
<sequence length="225" mass="24076">TYAYTIGTGALPGGCATCGVQVGVWSEWSEWTPCSMLMGAMSQSRFRTCSTVSCPGGSFSESKPCTMVHDPQPVPQPHWGEWGAWSGCSASCGGGTMQRTRACVDVCTGCQCVGSATEIQSCNTQPCCVWSEWSSWSECSVTCGTGGVTYRTRHCSTCLDGCVGPTSEQMPCSSDRPCPAPQIDLPPANPPDVCISCYLPKPPCLTCSIYSTWSNRWVRDAKKLR</sequence>
<dbReference type="InterPro" id="IPR036383">
    <property type="entry name" value="TSP1_rpt_sf"/>
</dbReference>
<dbReference type="PROSITE" id="PS50092">
    <property type="entry name" value="TSP1"/>
    <property type="match status" value="3"/>
</dbReference>
<reference evidence="4" key="1">
    <citation type="journal article" date="2015" name="Nat. Genet.">
        <title>The genome and transcriptome of the zoonotic hookworm Ancylostoma ceylanicum identify infection-specific gene families.</title>
        <authorList>
            <person name="Schwarz E.M."/>
            <person name="Hu Y."/>
            <person name="Antoshechkin I."/>
            <person name="Miller M.M."/>
            <person name="Sternberg P.W."/>
            <person name="Aroian R.V."/>
        </authorList>
    </citation>
    <scope>NUCLEOTIDE SEQUENCE</scope>
    <source>
        <strain evidence="4">HY135</strain>
    </source>
</reference>
<dbReference type="Gene3D" id="2.20.100.10">
    <property type="entry name" value="Thrombospondin type-1 (TSP1) repeat"/>
    <property type="match status" value="3"/>
</dbReference>
<dbReference type="Pfam" id="PF00090">
    <property type="entry name" value="TSP_1"/>
    <property type="match status" value="3"/>
</dbReference>
<dbReference type="FunFam" id="2.20.100.10:FF:000001">
    <property type="entry name" value="semaphorin-5A isoform X1"/>
    <property type="match status" value="1"/>
</dbReference>
<organism evidence="3 4">
    <name type="scientific">Ancylostoma ceylanicum</name>
    <dbReference type="NCBI Taxonomy" id="53326"/>
    <lineage>
        <taxon>Eukaryota</taxon>
        <taxon>Metazoa</taxon>
        <taxon>Ecdysozoa</taxon>
        <taxon>Nematoda</taxon>
        <taxon>Chromadorea</taxon>
        <taxon>Rhabditida</taxon>
        <taxon>Rhabditina</taxon>
        <taxon>Rhabditomorpha</taxon>
        <taxon>Strongyloidea</taxon>
        <taxon>Ancylostomatidae</taxon>
        <taxon>Ancylostomatinae</taxon>
        <taxon>Ancylostoma</taxon>
    </lineage>
</organism>
<accession>A0A016RUE1</accession>
<evidence type="ECO:0000313" key="4">
    <source>
        <dbReference type="Proteomes" id="UP000024635"/>
    </source>
</evidence>